<dbReference type="GO" id="GO:0015379">
    <property type="term" value="F:potassium:chloride symporter activity"/>
    <property type="evidence" value="ECO:0007669"/>
    <property type="project" value="TreeGrafter"/>
</dbReference>
<keyword evidence="8" id="KW-1185">Reference proteome</keyword>
<dbReference type="GO" id="GO:0055064">
    <property type="term" value="P:chloride ion homeostasis"/>
    <property type="evidence" value="ECO:0007669"/>
    <property type="project" value="TreeGrafter"/>
</dbReference>
<evidence type="ECO:0000256" key="2">
    <source>
        <dbReference type="ARBA" id="ARBA00022692"/>
    </source>
</evidence>
<evidence type="ECO:0000256" key="5">
    <source>
        <dbReference type="SAM" id="MobiDB-lite"/>
    </source>
</evidence>
<dbReference type="EMBL" id="JAHLQT010022185">
    <property type="protein sequence ID" value="KAG7166830.1"/>
    <property type="molecule type" value="Genomic_DNA"/>
</dbReference>
<comment type="caution">
    <text evidence="7">The sequence shown here is derived from an EMBL/GenBank/DDBJ whole genome shotgun (WGS) entry which is preliminary data.</text>
</comment>
<dbReference type="PANTHER" id="PTHR11827">
    <property type="entry name" value="SOLUTE CARRIER FAMILY 12, CATION COTRANSPORTERS"/>
    <property type="match status" value="1"/>
</dbReference>
<evidence type="ECO:0000256" key="4">
    <source>
        <dbReference type="ARBA" id="ARBA00023136"/>
    </source>
</evidence>
<dbReference type="InterPro" id="IPR004842">
    <property type="entry name" value="SLC12A_fam"/>
</dbReference>
<feature type="transmembrane region" description="Helical" evidence="6">
    <location>
        <begin position="138"/>
        <end position="156"/>
    </location>
</feature>
<keyword evidence="2 6" id="KW-0812">Transmembrane</keyword>
<dbReference type="GO" id="GO:0006884">
    <property type="term" value="P:cell volume homeostasis"/>
    <property type="evidence" value="ECO:0007669"/>
    <property type="project" value="TreeGrafter"/>
</dbReference>
<comment type="subcellular location">
    <subcellularLocation>
        <location evidence="1">Membrane</location>
        <topology evidence="1">Multi-pass membrane protein</topology>
    </subcellularLocation>
</comment>
<accession>A0A8J5JYL9</accession>
<reference evidence="7" key="1">
    <citation type="journal article" date="2021" name="Sci. Adv.">
        <title>The American lobster genome reveals insights on longevity, neural, and immune adaptations.</title>
        <authorList>
            <person name="Polinski J.M."/>
            <person name="Zimin A.V."/>
            <person name="Clark K.F."/>
            <person name="Kohn A.B."/>
            <person name="Sadowski N."/>
            <person name="Timp W."/>
            <person name="Ptitsyn A."/>
            <person name="Khanna P."/>
            <person name="Romanova D.Y."/>
            <person name="Williams P."/>
            <person name="Greenwood S.J."/>
            <person name="Moroz L.L."/>
            <person name="Walt D.R."/>
            <person name="Bodnar A.G."/>
        </authorList>
    </citation>
    <scope>NUCLEOTIDE SEQUENCE</scope>
    <source>
        <strain evidence="7">GMGI-L3</strain>
    </source>
</reference>
<keyword evidence="3 6" id="KW-1133">Transmembrane helix</keyword>
<feature type="region of interest" description="Disordered" evidence="5">
    <location>
        <begin position="15"/>
        <end position="35"/>
    </location>
</feature>
<dbReference type="GO" id="GO:0055075">
    <property type="term" value="P:potassium ion homeostasis"/>
    <property type="evidence" value="ECO:0007669"/>
    <property type="project" value="TreeGrafter"/>
</dbReference>
<proteinExistence type="predicted"/>
<evidence type="ECO:0000256" key="6">
    <source>
        <dbReference type="SAM" id="Phobius"/>
    </source>
</evidence>
<dbReference type="AlphaFoldDB" id="A0A8J5JYL9"/>
<gene>
    <name evidence="7" type="primary">Slc12A6-L1</name>
    <name evidence="7" type="ORF">Hamer_G010501</name>
</gene>
<dbReference type="GO" id="GO:0005886">
    <property type="term" value="C:plasma membrane"/>
    <property type="evidence" value="ECO:0007669"/>
    <property type="project" value="TreeGrafter"/>
</dbReference>
<name>A0A8J5JYL9_HOMAM</name>
<dbReference type="Proteomes" id="UP000747542">
    <property type="component" value="Unassembled WGS sequence"/>
</dbReference>
<dbReference type="GO" id="GO:1990573">
    <property type="term" value="P:potassium ion import across plasma membrane"/>
    <property type="evidence" value="ECO:0007669"/>
    <property type="project" value="TreeGrafter"/>
</dbReference>
<dbReference type="GO" id="GO:0045202">
    <property type="term" value="C:synapse"/>
    <property type="evidence" value="ECO:0007669"/>
    <property type="project" value="GOC"/>
</dbReference>
<evidence type="ECO:0000256" key="1">
    <source>
        <dbReference type="ARBA" id="ARBA00004141"/>
    </source>
</evidence>
<evidence type="ECO:0000256" key="3">
    <source>
        <dbReference type="ARBA" id="ARBA00022989"/>
    </source>
</evidence>
<evidence type="ECO:0000313" key="8">
    <source>
        <dbReference type="Proteomes" id="UP000747542"/>
    </source>
</evidence>
<dbReference type="PANTHER" id="PTHR11827:SF73">
    <property type="entry name" value="KAZACHOC, ISOFORM G"/>
    <property type="match status" value="1"/>
</dbReference>
<dbReference type="GO" id="GO:0007268">
    <property type="term" value="P:chemical synaptic transmission"/>
    <property type="evidence" value="ECO:0007669"/>
    <property type="project" value="TreeGrafter"/>
</dbReference>
<keyword evidence="4 6" id="KW-0472">Membrane</keyword>
<sequence length="158" mass="17516">MVGKLASLFSFSKLEEEGDNGHNTPNKGSKRIPDLTHSIYGADDKPFMVDMKEMSGYEKNLYLYSEEMADRPRVSMMINSLANYNATIPSAEENDSKPTKPVAKLGTLMGVFLPCIQNIFGVILFIRMPWIVGTAGGAFAFTIVLMCCCTVSKYCLMF</sequence>
<evidence type="ECO:0000313" key="7">
    <source>
        <dbReference type="EMBL" id="KAG7166830.1"/>
    </source>
</evidence>
<protein>
    <submittedName>
        <fullName evidence="7">Solute carrier family 12 member 6-like 1</fullName>
    </submittedName>
</protein>
<organism evidence="7 8">
    <name type="scientific">Homarus americanus</name>
    <name type="common">American lobster</name>
    <dbReference type="NCBI Taxonomy" id="6706"/>
    <lineage>
        <taxon>Eukaryota</taxon>
        <taxon>Metazoa</taxon>
        <taxon>Ecdysozoa</taxon>
        <taxon>Arthropoda</taxon>
        <taxon>Crustacea</taxon>
        <taxon>Multicrustacea</taxon>
        <taxon>Malacostraca</taxon>
        <taxon>Eumalacostraca</taxon>
        <taxon>Eucarida</taxon>
        <taxon>Decapoda</taxon>
        <taxon>Pleocyemata</taxon>
        <taxon>Astacidea</taxon>
        <taxon>Nephropoidea</taxon>
        <taxon>Nephropidae</taxon>
        <taxon>Homarus</taxon>
    </lineage>
</organism>